<organism evidence="1 2">
    <name type="scientific">Kribbella antibiotica</name>
    <dbReference type="NCBI Taxonomy" id="190195"/>
    <lineage>
        <taxon>Bacteria</taxon>
        <taxon>Bacillati</taxon>
        <taxon>Actinomycetota</taxon>
        <taxon>Actinomycetes</taxon>
        <taxon>Propionibacteriales</taxon>
        <taxon>Kribbellaceae</taxon>
        <taxon>Kribbella</taxon>
    </lineage>
</organism>
<proteinExistence type="predicted"/>
<reference evidence="1 2" key="1">
    <citation type="submission" date="2019-03" db="EMBL/GenBank/DDBJ databases">
        <title>Draft genome sequences of novel Actinobacteria.</title>
        <authorList>
            <person name="Sahin N."/>
            <person name="Ay H."/>
            <person name="Saygin H."/>
        </authorList>
    </citation>
    <scope>NUCLEOTIDE SEQUENCE [LARGE SCALE GENOMIC DNA]</scope>
    <source>
        <strain evidence="1 2">JCM 13523</strain>
    </source>
</reference>
<dbReference type="OrthoDB" id="9155696at2"/>
<dbReference type="Proteomes" id="UP000295124">
    <property type="component" value="Unassembled WGS sequence"/>
</dbReference>
<sequence length="94" mass="10173">MTEEPATRRIAAAGNTVVPAILALEAAGFRINRLSGDLLEAVSPDGRYVAEDPVELLGLIKLVELRGWTWRATDEQVDDVLQRFGWGGGERAPG</sequence>
<protein>
    <submittedName>
        <fullName evidence="1">Uncharacterized protein</fullName>
    </submittedName>
</protein>
<evidence type="ECO:0000313" key="2">
    <source>
        <dbReference type="Proteomes" id="UP000295124"/>
    </source>
</evidence>
<accession>A0A4R4Z9P5</accession>
<evidence type="ECO:0000313" key="1">
    <source>
        <dbReference type="EMBL" id="TDD54935.1"/>
    </source>
</evidence>
<dbReference type="AlphaFoldDB" id="A0A4R4Z9P5"/>
<dbReference type="EMBL" id="SMKX01000091">
    <property type="protein sequence ID" value="TDD54935.1"/>
    <property type="molecule type" value="Genomic_DNA"/>
</dbReference>
<comment type="caution">
    <text evidence="1">The sequence shown here is derived from an EMBL/GenBank/DDBJ whole genome shotgun (WGS) entry which is preliminary data.</text>
</comment>
<keyword evidence="2" id="KW-1185">Reference proteome</keyword>
<name>A0A4R4Z9P5_9ACTN</name>
<gene>
    <name evidence="1" type="ORF">E1263_26615</name>
</gene>